<organism evidence="2">
    <name type="scientific">Dali Totiv tick virus 1</name>
    <dbReference type="NCBI Taxonomy" id="2972361"/>
    <lineage>
        <taxon>Viruses</taxon>
        <taxon>Riboviria</taxon>
        <taxon>Orthornavirae</taxon>
        <taxon>Duplornaviricota</taxon>
        <taxon>Chrymotiviricetes</taxon>
        <taxon>Ghabrivirales</taxon>
        <taxon>Totiviridae</taxon>
    </lineage>
</organism>
<dbReference type="InterPro" id="IPR036332">
    <property type="entry name" value="Major_coat_LA-virus_sf"/>
</dbReference>
<proteinExistence type="predicted"/>
<evidence type="ECO:0000313" key="2">
    <source>
        <dbReference type="EMBL" id="UYL95681.1"/>
    </source>
</evidence>
<evidence type="ECO:0000259" key="1">
    <source>
        <dbReference type="Pfam" id="PF09220"/>
    </source>
</evidence>
<dbReference type="SUPFAM" id="SSF82856">
    <property type="entry name" value="L-A virus major coat protein"/>
    <property type="match status" value="1"/>
</dbReference>
<protein>
    <submittedName>
        <fullName evidence="2">Capsid protein</fullName>
    </submittedName>
</protein>
<accession>A0A9E7V2G1</accession>
<name>A0A9E7V2G1_9VIRU</name>
<dbReference type="Gene3D" id="3.90.1840.10">
    <property type="entry name" value="Major capsid protein"/>
    <property type="match status" value="1"/>
</dbReference>
<reference evidence="2" key="1">
    <citation type="submission" date="2022-05" db="EMBL/GenBank/DDBJ databases">
        <authorList>
            <person name="Cao W."/>
            <person name="Jia N."/>
            <person name="Lam T.T.-Y."/>
            <person name="Ni X."/>
            <person name="Liu J."/>
        </authorList>
    </citation>
    <scope>NUCLEOTIDE SEQUENCE</scope>
    <source>
        <strain evidence="2">TIGMIC 5</strain>
    </source>
</reference>
<dbReference type="Pfam" id="PF09220">
    <property type="entry name" value="LA-virus_coat"/>
    <property type="match status" value="1"/>
</dbReference>
<dbReference type="EMBL" id="ON746559">
    <property type="protein sequence ID" value="UYL95681.1"/>
    <property type="molecule type" value="Genomic_RNA"/>
</dbReference>
<dbReference type="InterPro" id="IPR015302">
    <property type="entry name" value="Major_coat_LA-virus"/>
</dbReference>
<feature type="domain" description="Major coat protein L-A virus" evidence="1">
    <location>
        <begin position="64"/>
        <end position="369"/>
    </location>
</feature>
<sequence length="690" mass="77661">MSFILLDQLTGPLADIVANFKGLFRHVKYGIKADVGIGLTAEFTHLYERRGAMFTNMLSPFGFLNASITEDSVNNSGVNVQFLNDNGQVDEMCIQENLKLSGHYRQNVITAIAPMLATLSGENHVSVLINMLRVYQILLSQPSDFEVKPDDLFYDDGHINISYRNYLKKDFGNWKGLEFDGFSIEVQRFSETDRLTNRMYCPNVENMNSREFNIFCTLLCSIECDYPLRIAFSSPALVETVHLPLDSKHGNSFDVVNDMTAKEVMNVLRKYVFANRVANDFDLAYLTVVNAMYAPLPRCAEAHGWLSPIGNINLPKVSSIRGFMRLMTQGSPYEPQPDKLLTWANFLKEPERIHIHAFAATEAFYTGLFEILTANKHGIEDSLMTLGINSVANCTPYRMFCEATSYRFGKSFDINWDTNCGVDCYSHLLATTPIQHEILATVTDNMADGYEVYQVKHKDTKLVSVVSKDVKPALFPVLSMGINDDRYFINKKEYEVTLYHDPINETLSTVSSDDANKAMSIFRIGGYNATLIDRLTNKAMRNWASNSNGQVIPVLPPGLVGVSTYQFPTKYLNQRKNHWMTLPNIVEKLTMNVKIEVKGYVIMLNGKIVSGFMPPYKPIKVYPKAMTASNMTVIPLKTDPSLLKYRYQGFRLAASQVEAPVVHLHSLSMDTTDLQSSDPLLGTDGAPEDL</sequence>